<dbReference type="GO" id="GO:0004605">
    <property type="term" value="F:phosphatidate cytidylyltransferase activity"/>
    <property type="evidence" value="ECO:0007669"/>
    <property type="project" value="UniProtKB-EC"/>
</dbReference>
<dbReference type="GO" id="GO:0016024">
    <property type="term" value="P:CDP-diacylglycerol biosynthetic process"/>
    <property type="evidence" value="ECO:0007669"/>
    <property type="project" value="UniProtKB-UniPathway"/>
</dbReference>
<comment type="pathway">
    <text evidence="4">Lipid metabolism.</text>
</comment>
<evidence type="ECO:0000256" key="1">
    <source>
        <dbReference type="ARBA" id="ARBA00001698"/>
    </source>
</evidence>
<keyword evidence="13 19" id="KW-1133">Transmembrane helix</keyword>
<feature type="transmembrane region" description="Helical" evidence="19">
    <location>
        <begin position="105"/>
        <end position="125"/>
    </location>
</feature>
<keyword evidence="17" id="KW-1208">Phospholipid metabolism</keyword>
<evidence type="ECO:0000256" key="11">
    <source>
        <dbReference type="ARBA" id="ARBA00022692"/>
    </source>
</evidence>
<evidence type="ECO:0000256" key="8">
    <source>
        <dbReference type="ARBA" id="ARBA00022475"/>
    </source>
</evidence>
<dbReference type="PROSITE" id="PS01315">
    <property type="entry name" value="CDS"/>
    <property type="match status" value="1"/>
</dbReference>
<evidence type="ECO:0000313" key="20">
    <source>
        <dbReference type="EMBL" id="SEK33479.1"/>
    </source>
</evidence>
<evidence type="ECO:0000313" key="21">
    <source>
        <dbReference type="Proteomes" id="UP000199081"/>
    </source>
</evidence>
<evidence type="ECO:0000256" key="7">
    <source>
        <dbReference type="ARBA" id="ARBA00019373"/>
    </source>
</evidence>
<keyword evidence="12 18" id="KW-0548">Nucleotidyltransferase</keyword>
<dbReference type="RefSeq" id="WP_091478685.1">
    <property type="nucleotide sequence ID" value="NZ_BJYC01000003.1"/>
</dbReference>
<dbReference type="GO" id="GO:0005886">
    <property type="term" value="C:plasma membrane"/>
    <property type="evidence" value="ECO:0007669"/>
    <property type="project" value="UniProtKB-SubCell"/>
</dbReference>
<evidence type="ECO:0000256" key="10">
    <source>
        <dbReference type="ARBA" id="ARBA00022679"/>
    </source>
</evidence>
<keyword evidence="21" id="KW-1185">Reference proteome</keyword>
<keyword evidence="16" id="KW-0594">Phospholipid biosynthesis</keyword>
<dbReference type="OrthoDB" id="9799199at2"/>
<keyword evidence="11 18" id="KW-0812">Transmembrane</keyword>
<keyword evidence="8" id="KW-1003">Cell membrane</keyword>
<feature type="transmembrane region" description="Helical" evidence="19">
    <location>
        <begin position="6"/>
        <end position="35"/>
    </location>
</feature>
<protein>
    <recommendedName>
        <fullName evidence="7 18">Phosphatidate cytidylyltransferase</fullName>
        <ecNumber evidence="6 18">2.7.7.41</ecNumber>
    </recommendedName>
</protein>
<evidence type="ECO:0000256" key="12">
    <source>
        <dbReference type="ARBA" id="ARBA00022695"/>
    </source>
</evidence>
<comment type="similarity">
    <text evidence="5 18">Belongs to the CDS family.</text>
</comment>
<evidence type="ECO:0000256" key="4">
    <source>
        <dbReference type="ARBA" id="ARBA00005189"/>
    </source>
</evidence>
<dbReference type="PANTHER" id="PTHR46382:SF1">
    <property type="entry name" value="PHOSPHATIDATE CYTIDYLYLTRANSFERASE"/>
    <property type="match status" value="1"/>
</dbReference>
<evidence type="ECO:0000256" key="13">
    <source>
        <dbReference type="ARBA" id="ARBA00022989"/>
    </source>
</evidence>
<gene>
    <name evidence="20" type="ORF">SAMN04488099_10269</name>
</gene>
<evidence type="ECO:0000256" key="15">
    <source>
        <dbReference type="ARBA" id="ARBA00023136"/>
    </source>
</evidence>
<evidence type="ECO:0000256" key="18">
    <source>
        <dbReference type="RuleBase" id="RU003938"/>
    </source>
</evidence>
<dbReference type="PANTHER" id="PTHR46382">
    <property type="entry name" value="PHOSPHATIDATE CYTIDYLYLTRANSFERASE"/>
    <property type="match status" value="1"/>
</dbReference>
<feature type="transmembrane region" description="Helical" evidence="19">
    <location>
        <begin position="131"/>
        <end position="150"/>
    </location>
</feature>
<feature type="transmembrane region" description="Helical" evidence="19">
    <location>
        <begin position="73"/>
        <end position="93"/>
    </location>
</feature>
<evidence type="ECO:0000256" key="9">
    <source>
        <dbReference type="ARBA" id="ARBA00022516"/>
    </source>
</evidence>
<comment type="catalytic activity">
    <reaction evidence="1 18">
        <text>a 1,2-diacyl-sn-glycero-3-phosphate + CTP + H(+) = a CDP-1,2-diacyl-sn-glycerol + diphosphate</text>
        <dbReference type="Rhea" id="RHEA:16229"/>
        <dbReference type="ChEBI" id="CHEBI:15378"/>
        <dbReference type="ChEBI" id="CHEBI:33019"/>
        <dbReference type="ChEBI" id="CHEBI:37563"/>
        <dbReference type="ChEBI" id="CHEBI:58332"/>
        <dbReference type="ChEBI" id="CHEBI:58608"/>
        <dbReference type="EC" id="2.7.7.41"/>
    </reaction>
</comment>
<organism evidence="20 21">
    <name type="scientific">Alkalibacterium pelagium</name>
    <dbReference type="NCBI Taxonomy" id="426702"/>
    <lineage>
        <taxon>Bacteria</taxon>
        <taxon>Bacillati</taxon>
        <taxon>Bacillota</taxon>
        <taxon>Bacilli</taxon>
        <taxon>Lactobacillales</taxon>
        <taxon>Carnobacteriaceae</taxon>
        <taxon>Alkalibacterium</taxon>
    </lineage>
</organism>
<keyword evidence="9" id="KW-0444">Lipid biosynthesis</keyword>
<keyword evidence="10 18" id="KW-0808">Transferase</keyword>
<evidence type="ECO:0000256" key="19">
    <source>
        <dbReference type="SAM" id="Phobius"/>
    </source>
</evidence>
<comment type="subcellular location">
    <subcellularLocation>
        <location evidence="2">Cell membrane</location>
        <topology evidence="2">Multi-pass membrane protein</topology>
    </subcellularLocation>
</comment>
<evidence type="ECO:0000256" key="5">
    <source>
        <dbReference type="ARBA" id="ARBA00010185"/>
    </source>
</evidence>
<evidence type="ECO:0000256" key="2">
    <source>
        <dbReference type="ARBA" id="ARBA00004651"/>
    </source>
</evidence>
<dbReference type="UniPathway" id="UPA00557">
    <property type="reaction ID" value="UER00614"/>
</dbReference>
<sequence length="259" mass="28186">MFKRILTAVIALLLFIPIILYGSWPLELLMGVLAVLGLSEFLQMKKISVFSVPAVLSSLAVLMLAFSSRLTGIFGENVMMTTISLLIVSLFTYSVNKLDFKVTQIGSIVLMATYLGVAFTTFVSLRAYSLTFMFLVLLVIWATDTGAYLIGKQIGKTKLAPNVSPNKTVEGALGGTLLSAGVSALYLYFFPLFTSYLLSLLFMIMISAIGQLGDLIESKIKREYGVKDSGNLLPGHGGILDRFDSLLLVLNVLFIIGLL</sequence>
<dbReference type="STRING" id="426702.SAMN04488099_10269"/>
<accession>A0A1H7G5S0</accession>
<dbReference type="EMBL" id="FNZU01000002">
    <property type="protein sequence ID" value="SEK33479.1"/>
    <property type="molecule type" value="Genomic_DNA"/>
</dbReference>
<feature type="transmembrane region" description="Helical" evidence="19">
    <location>
        <begin position="196"/>
        <end position="216"/>
    </location>
</feature>
<name>A0A1H7G5S0_9LACT</name>
<dbReference type="EC" id="2.7.7.41" evidence="6 18"/>
<feature type="transmembrane region" description="Helical" evidence="19">
    <location>
        <begin position="47"/>
        <end position="67"/>
    </location>
</feature>
<reference evidence="21" key="1">
    <citation type="submission" date="2016-10" db="EMBL/GenBank/DDBJ databases">
        <authorList>
            <person name="Varghese N."/>
            <person name="Submissions S."/>
        </authorList>
    </citation>
    <scope>NUCLEOTIDE SEQUENCE [LARGE SCALE GENOMIC DNA]</scope>
    <source>
        <strain evidence="21">DSM 19183</strain>
    </source>
</reference>
<keyword evidence="15 19" id="KW-0472">Membrane</keyword>
<evidence type="ECO:0000256" key="6">
    <source>
        <dbReference type="ARBA" id="ARBA00012487"/>
    </source>
</evidence>
<evidence type="ECO:0000256" key="16">
    <source>
        <dbReference type="ARBA" id="ARBA00023209"/>
    </source>
</evidence>
<keyword evidence="14" id="KW-0443">Lipid metabolism</keyword>
<dbReference type="Pfam" id="PF01148">
    <property type="entry name" value="CTP_transf_1"/>
    <property type="match status" value="1"/>
</dbReference>
<proteinExistence type="inferred from homology"/>
<evidence type="ECO:0000256" key="14">
    <source>
        <dbReference type="ARBA" id="ARBA00023098"/>
    </source>
</evidence>
<dbReference type="Proteomes" id="UP000199081">
    <property type="component" value="Unassembled WGS sequence"/>
</dbReference>
<dbReference type="AlphaFoldDB" id="A0A1H7G5S0"/>
<comment type="pathway">
    <text evidence="3 18">Phospholipid metabolism; CDP-diacylglycerol biosynthesis; CDP-diacylglycerol from sn-glycerol 3-phosphate: step 3/3.</text>
</comment>
<evidence type="ECO:0000256" key="3">
    <source>
        <dbReference type="ARBA" id="ARBA00005119"/>
    </source>
</evidence>
<dbReference type="InterPro" id="IPR000374">
    <property type="entry name" value="PC_trans"/>
</dbReference>
<evidence type="ECO:0000256" key="17">
    <source>
        <dbReference type="ARBA" id="ARBA00023264"/>
    </source>
</evidence>